<dbReference type="EMBL" id="JAGIOF010000001">
    <property type="protein sequence ID" value="MBP2387079.1"/>
    <property type="molecule type" value="Genomic_DNA"/>
</dbReference>
<feature type="chain" id="PRO_5045167385" description="Secreted protein" evidence="2">
    <location>
        <begin position="21"/>
        <end position="202"/>
    </location>
</feature>
<evidence type="ECO:0000313" key="3">
    <source>
        <dbReference type="EMBL" id="MBP2387079.1"/>
    </source>
</evidence>
<dbReference type="Proteomes" id="UP001296993">
    <property type="component" value="Unassembled WGS sequence"/>
</dbReference>
<gene>
    <name evidence="3" type="ORF">JOF47_002590</name>
</gene>
<evidence type="ECO:0000256" key="1">
    <source>
        <dbReference type="SAM" id="MobiDB-lite"/>
    </source>
</evidence>
<sequence>MKRFLGTTIACLTLSLAVSGCVQLETQQPPVSQGPATQPPTPAATPTESAPAVEPDSAKGLQERIAKLSKGAASREIQDGRHPFDNAVPGTERTVLANVASGEHIVALPEKVGGDTLLVAIQCLPGSSADGPIHTIFTGPDSAGESGSGSVPTCHAGSYFAFSSGFNPDSQPTRLNISAPAGTKYEYSVVTFTAAPGPSEKG</sequence>
<proteinExistence type="predicted"/>
<feature type="region of interest" description="Disordered" evidence="1">
    <location>
        <begin position="27"/>
        <end position="59"/>
    </location>
</feature>
<reference evidence="3 4" key="1">
    <citation type="submission" date="2021-03" db="EMBL/GenBank/DDBJ databases">
        <title>Sequencing the genomes of 1000 actinobacteria strains.</title>
        <authorList>
            <person name="Klenk H.-P."/>
        </authorList>
    </citation>
    <scope>NUCLEOTIDE SEQUENCE [LARGE SCALE GENOMIC DNA]</scope>
    <source>
        <strain evidence="3 4">DSM 15797</strain>
    </source>
</reference>
<feature type="compositionally biased region" description="Low complexity" evidence="1">
    <location>
        <begin position="44"/>
        <end position="55"/>
    </location>
</feature>
<comment type="caution">
    <text evidence="3">The sequence shown here is derived from an EMBL/GenBank/DDBJ whole genome shotgun (WGS) entry which is preliminary data.</text>
</comment>
<feature type="signal peptide" evidence="2">
    <location>
        <begin position="1"/>
        <end position="20"/>
    </location>
</feature>
<dbReference type="RefSeq" id="WP_209998936.1">
    <property type="nucleotide sequence ID" value="NZ_BAAAJY010000005.1"/>
</dbReference>
<keyword evidence="4" id="KW-1185">Reference proteome</keyword>
<dbReference type="PROSITE" id="PS51257">
    <property type="entry name" value="PROKAR_LIPOPROTEIN"/>
    <property type="match status" value="1"/>
</dbReference>
<evidence type="ECO:0000313" key="4">
    <source>
        <dbReference type="Proteomes" id="UP001296993"/>
    </source>
</evidence>
<evidence type="ECO:0000256" key="2">
    <source>
        <dbReference type="SAM" id="SignalP"/>
    </source>
</evidence>
<evidence type="ECO:0008006" key="5">
    <source>
        <dbReference type="Google" id="ProtNLM"/>
    </source>
</evidence>
<keyword evidence="2" id="KW-0732">Signal</keyword>
<name>A0ABS4XF47_9MICC</name>
<organism evidence="3 4">
    <name type="scientific">Paeniglutamicibacter kerguelensis</name>
    <dbReference type="NCBI Taxonomy" id="254788"/>
    <lineage>
        <taxon>Bacteria</taxon>
        <taxon>Bacillati</taxon>
        <taxon>Actinomycetota</taxon>
        <taxon>Actinomycetes</taxon>
        <taxon>Micrococcales</taxon>
        <taxon>Micrococcaceae</taxon>
        <taxon>Paeniglutamicibacter</taxon>
    </lineage>
</organism>
<protein>
    <recommendedName>
        <fullName evidence="5">Secreted protein</fullName>
    </recommendedName>
</protein>
<accession>A0ABS4XF47</accession>